<name>A0A2P2NJF5_RHIMU</name>
<protein>
    <submittedName>
        <fullName evidence="1">Uncharacterized protein</fullName>
    </submittedName>
</protein>
<accession>A0A2P2NJF5</accession>
<sequence length="20" mass="2392">MTKYVVEANLIRNVAYQECF</sequence>
<reference evidence="1" key="1">
    <citation type="submission" date="2018-02" db="EMBL/GenBank/DDBJ databases">
        <title>Rhizophora mucronata_Transcriptome.</title>
        <authorList>
            <person name="Meera S.P."/>
            <person name="Sreeshan A."/>
            <person name="Augustine A."/>
        </authorList>
    </citation>
    <scope>NUCLEOTIDE SEQUENCE</scope>
    <source>
        <tissue evidence="1">Leaf</tissue>
    </source>
</reference>
<proteinExistence type="predicted"/>
<evidence type="ECO:0000313" key="1">
    <source>
        <dbReference type="EMBL" id="MBX42585.1"/>
    </source>
</evidence>
<organism evidence="1">
    <name type="scientific">Rhizophora mucronata</name>
    <name type="common">Asiatic mangrove</name>
    <dbReference type="NCBI Taxonomy" id="61149"/>
    <lineage>
        <taxon>Eukaryota</taxon>
        <taxon>Viridiplantae</taxon>
        <taxon>Streptophyta</taxon>
        <taxon>Embryophyta</taxon>
        <taxon>Tracheophyta</taxon>
        <taxon>Spermatophyta</taxon>
        <taxon>Magnoliopsida</taxon>
        <taxon>eudicotyledons</taxon>
        <taxon>Gunneridae</taxon>
        <taxon>Pentapetalae</taxon>
        <taxon>rosids</taxon>
        <taxon>fabids</taxon>
        <taxon>Malpighiales</taxon>
        <taxon>Rhizophoraceae</taxon>
        <taxon>Rhizophora</taxon>
    </lineage>
</organism>
<dbReference type="AlphaFoldDB" id="A0A2P2NJF5"/>
<dbReference type="EMBL" id="GGEC01062101">
    <property type="protein sequence ID" value="MBX42585.1"/>
    <property type="molecule type" value="Transcribed_RNA"/>
</dbReference>